<proteinExistence type="predicted"/>
<comment type="caution">
    <text evidence="1">The sequence shown here is derived from an EMBL/GenBank/DDBJ whole genome shotgun (WGS) entry which is preliminary data.</text>
</comment>
<reference evidence="1" key="2">
    <citation type="submission" date="2023-05" db="EMBL/GenBank/DDBJ databases">
        <authorList>
            <consortium name="Lawrence Berkeley National Laboratory"/>
            <person name="Steindorff A."/>
            <person name="Hensen N."/>
            <person name="Bonometti L."/>
            <person name="Westerberg I."/>
            <person name="Brannstrom I.O."/>
            <person name="Guillou S."/>
            <person name="Cros-Aarteil S."/>
            <person name="Calhoun S."/>
            <person name="Haridas S."/>
            <person name="Kuo A."/>
            <person name="Mondo S."/>
            <person name="Pangilinan J."/>
            <person name="Riley R."/>
            <person name="Labutti K."/>
            <person name="Andreopoulos B."/>
            <person name="Lipzen A."/>
            <person name="Chen C."/>
            <person name="Yanf M."/>
            <person name="Daum C."/>
            <person name="Ng V."/>
            <person name="Clum A."/>
            <person name="Ohm R."/>
            <person name="Martin F."/>
            <person name="Silar P."/>
            <person name="Natvig D."/>
            <person name="Lalanne C."/>
            <person name="Gautier V."/>
            <person name="Ament-Velasquez S.L."/>
            <person name="Kruys A."/>
            <person name="Hutchinson M.I."/>
            <person name="Powell A.J."/>
            <person name="Barry K."/>
            <person name="Miller A.N."/>
            <person name="Grigoriev I.V."/>
            <person name="Debuchy R."/>
            <person name="Gladieux P."/>
            <person name="Thoren M.H."/>
            <person name="Johannesson H."/>
        </authorList>
    </citation>
    <scope>NUCLEOTIDE SEQUENCE</scope>
    <source>
        <strain evidence="1">CBS 731.68</strain>
    </source>
</reference>
<evidence type="ECO:0000313" key="2">
    <source>
        <dbReference type="Proteomes" id="UP001302602"/>
    </source>
</evidence>
<reference evidence="1" key="1">
    <citation type="journal article" date="2023" name="Mol. Phylogenet. Evol.">
        <title>Genome-scale phylogeny and comparative genomics of the fungal order Sordariales.</title>
        <authorList>
            <person name="Hensen N."/>
            <person name="Bonometti L."/>
            <person name="Westerberg I."/>
            <person name="Brannstrom I.O."/>
            <person name="Guillou S."/>
            <person name="Cros-Aarteil S."/>
            <person name="Calhoun S."/>
            <person name="Haridas S."/>
            <person name="Kuo A."/>
            <person name="Mondo S."/>
            <person name="Pangilinan J."/>
            <person name="Riley R."/>
            <person name="LaButti K."/>
            <person name="Andreopoulos B."/>
            <person name="Lipzen A."/>
            <person name="Chen C."/>
            <person name="Yan M."/>
            <person name="Daum C."/>
            <person name="Ng V."/>
            <person name="Clum A."/>
            <person name="Steindorff A."/>
            <person name="Ohm R.A."/>
            <person name="Martin F."/>
            <person name="Silar P."/>
            <person name="Natvig D.O."/>
            <person name="Lalanne C."/>
            <person name="Gautier V."/>
            <person name="Ament-Velasquez S.L."/>
            <person name="Kruys A."/>
            <person name="Hutchinson M.I."/>
            <person name="Powell A.J."/>
            <person name="Barry K."/>
            <person name="Miller A.N."/>
            <person name="Grigoriev I.V."/>
            <person name="Debuchy R."/>
            <person name="Gladieux P."/>
            <person name="Hiltunen Thoren M."/>
            <person name="Johannesson H."/>
        </authorList>
    </citation>
    <scope>NUCLEOTIDE SEQUENCE</scope>
    <source>
        <strain evidence="1">CBS 731.68</strain>
    </source>
</reference>
<keyword evidence="2" id="KW-1185">Reference proteome</keyword>
<dbReference type="RefSeq" id="XP_062644929.1">
    <property type="nucleotide sequence ID" value="XM_062793428.1"/>
</dbReference>
<organism evidence="1 2">
    <name type="scientific">Parathielavia appendiculata</name>
    <dbReference type="NCBI Taxonomy" id="2587402"/>
    <lineage>
        <taxon>Eukaryota</taxon>
        <taxon>Fungi</taxon>
        <taxon>Dikarya</taxon>
        <taxon>Ascomycota</taxon>
        <taxon>Pezizomycotina</taxon>
        <taxon>Sordariomycetes</taxon>
        <taxon>Sordariomycetidae</taxon>
        <taxon>Sordariales</taxon>
        <taxon>Chaetomiaceae</taxon>
        <taxon>Parathielavia</taxon>
    </lineage>
</organism>
<dbReference type="Proteomes" id="UP001302602">
    <property type="component" value="Unassembled WGS sequence"/>
</dbReference>
<name>A0AAN6TUZ2_9PEZI</name>
<sequence>MGARAKLHAFLWISPGGFVKTASRVSAPHSHYENGSPIYLVQLWGLDALHCQNSTAEHIRQTARIANRGLSCHSGSGARGLQLQGMSRFGIHSQPDCFSAAS</sequence>
<dbReference type="GeneID" id="87830197"/>
<protein>
    <submittedName>
        <fullName evidence="1">Uncharacterized protein</fullName>
    </submittedName>
</protein>
<evidence type="ECO:0000313" key="1">
    <source>
        <dbReference type="EMBL" id="KAK4121158.1"/>
    </source>
</evidence>
<gene>
    <name evidence="1" type="ORF">N657DRAFT_647977</name>
</gene>
<accession>A0AAN6TUZ2</accession>
<dbReference type="EMBL" id="MU853234">
    <property type="protein sequence ID" value="KAK4121158.1"/>
    <property type="molecule type" value="Genomic_DNA"/>
</dbReference>
<dbReference type="AlphaFoldDB" id="A0AAN6TUZ2"/>